<dbReference type="Pfam" id="PF03299">
    <property type="entry name" value="TF_AP-2"/>
    <property type="match status" value="1"/>
</dbReference>
<evidence type="ECO:0000313" key="10">
    <source>
        <dbReference type="RefSeq" id="XP_028969030.1"/>
    </source>
</evidence>
<evidence type="ECO:0000313" key="9">
    <source>
        <dbReference type="Proteomes" id="UP000694867"/>
    </source>
</evidence>
<dbReference type="AlphaFoldDB" id="A0AAJ7SHV2"/>
<evidence type="ECO:0000256" key="5">
    <source>
        <dbReference type="ARBA" id="ARBA00023163"/>
    </source>
</evidence>
<proteinExistence type="inferred from homology"/>
<evidence type="ECO:0000256" key="2">
    <source>
        <dbReference type="ARBA" id="ARBA00007770"/>
    </source>
</evidence>
<accession>A0AAJ7SHV2</accession>
<keyword evidence="5" id="KW-0804">Transcription</keyword>
<sequence length="518" mass="55724">MEWRSAAKQILEKFVSVDVIPVRGRVIKRQIINDTRVIGVSAHSAQIMKSSVDLGSLLDTGYPDKLTLMVERRDMASGGPTGGLGPGSGGPGGFSAPRLTTTADFQPPYFPPPYNHLPPQQQLDFQSAQDPYANHLNSLHPASAQHYHQLHPAGRTHNVAATPTGRRPEDDAILLGVGGMGAPPGISYDGRRTESSYHRMDQHDLLAGIHQQIDDGQASTCSSDNGNPNDFMEAASVDDGIFGDHGVIRKGIHGGKEGLMGPGGPGMGLPGQVTATDVFCSVPGRLSLLSSTSKYKVTIGEVQRRLSPPECLNASLLGGVLRRAKSKNGGRSLREKLEKIGLNLPAGRRKAANVTLLTSLVEGEAIHLARDFGYVCETEFPSRHVAEYLSRNVVQAGDPQDIYRRKELLLATKGMIQEFMDLLNQDRTPLCNTRPQVVLEPNVQRHLTHFALITHGFGSPAVVAACTAMQNCINESLKLLDKHLSGNYNTAVSGVTNGGTSILGVPTQVDPKKEDDKK</sequence>
<evidence type="ECO:0000256" key="7">
    <source>
        <dbReference type="SAM" id="MobiDB-lite"/>
    </source>
</evidence>
<dbReference type="Proteomes" id="UP000694867">
    <property type="component" value="Unplaced"/>
</dbReference>
<dbReference type="GeneID" id="100904353"/>
<protein>
    <submittedName>
        <fullName evidence="10">Transcription factor AP-2-epsilon</fullName>
    </submittedName>
</protein>
<dbReference type="KEGG" id="goe:100904353"/>
<dbReference type="PANTHER" id="PTHR10812:SF17">
    <property type="entry name" value="TRANSCRIPTION FACTOR AP-2, ISOFORM D"/>
    <property type="match status" value="1"/>
</dbReference>
<feature type="compositionally biased region" description="Gly residues" evidence="7">
    <location>
        <begin position="79"/>
        <end position="93"/>
    </location>
</feature>
<dbReference type="InterPro" id="IPR004979">
    <property type="entry name" value="TF_AP2"/>
</dbReference>
<evidence type="ECO:0000256" key="6">
    <source>
        <dbReference type="ARBA" id="ARBA00023242"/>
    </source>
</evidence>
<dbReference type="InterPro" id="IPR013854">
    <property type="entry name" value="TF_AP2_C"/>
</dbReference>
<dbReference type="PRINTS" id="PR01748">
    <property type="entry name" value="AP2TNSCPFCT"/>
</dbReference>
<dbReference type="GO" id="GO:0000981">
    <property type="term" value="F:DNA-binding transcription factor activity, RNA polymerase II-specific"/>
    <property type="evidence" value="ECO:0007669"/>
    <property type="project" value="TreeGrafter"/>
</dbReference>
<evidence type="ECO:0000256" key="3">
    <source>
        <dbReference type="ARBA" id="ARBA00023015"/>
    </source>
</evidence>
<keyword evidence="9" id="KW-1185">Reference proteome</keyword>
<dbReference type="GO" id="GO:0000977">
    <property type="term" value="F:RNA polymerase II transcription regulatory region sequence-specific DNA binding"/>
    <property type="evidence" value="ECO:0007669"/>
    <property type="project" value="TreeGrafter"/>
</dbReference>
<dbReference type="GO" id="GO:0042127">
    <property type="term" value="P:regulation of cell population proliferation"/>
    <property type="evidence" value="ECO:0007669"/>
    <property type="project" value="TreeGrafter"/>
</dbReference>
<comment type="similarity">
    <text evidence="2">Belongs to the AP-2 family.</text>
</comment>
<organism evidence="9 10">
    <name type="scientific">Galendromus occidentalis</name>
    <name type="common">western predatory mite</name>
    <dbReference type="NCBI Taxonomy" id="34638"/>
    <lineage>
        <taxon>Eukaryota</taxon>
        <taxon>Metazoa</taxon>
        <taxon>Ecdysozoa</taxon>
        <taxon>Arthropoda</taxon>
        <taxon>Chelicerata</taxon>
        <taxon>Arachnida</taxon>
        <taxon>Acari</taxon>
        <taxon>Parasitiformes</taxon>
        <taxon>Mesostigmata</taxon>
        <taxon>Gamasina</taxon>
        <taxon>Phytoseioidea</taxon>
        <taxon>Phytoseiidae</taxon>
        <taxon>Typhlodrominae</taxon>
        <taxon>Galendromus</taxon>
    </lineage>
</organism>
<comment type="subcellular location">
    <subcellularLocation>
        <location evidence="1">Nucleus</location>
    </subcellularLocation>
</comment>
<feature type="domain" description="Transcription factor AP-2 C-terminal" evidence="8">
    <location>
        <begin position="279"/>
        <end position="475"/>
    </location>
</feature>
<dbReference type="CTD" id="40398"/>
<keyword evidence="3" id="KW-0805">Transcription regulation</keyword>
<evidence type="ECO:0000256" key="4">
    <source>
        <dbReference type="ARBA" id="ARBA00023125"/>
    </source>
</evidence>
<dbReference type="GO" id="GO:0005634">
    <property type="term" value="C:nucleus"/>
    <property type="evidence" value="ECO:0007669"/>
    <property type="project" value="UniProtKB-SubCell"/>
</dbReference>
<name>A0AAJ7SHV2_9ACAR</name>
<dbReference type="RefSeq" id="XP_028969030.1">
    <property type="nucleotide sequence ID" value="XM_029113197.1"/>
</dbReference>
<feature type="region of interest" description="Disordered" evidence="7">
    <location>
        <begin position="75"/>
        <end position="96"/>
    </location>
</feature>
<gene>
    <name evidence="10" type="primary">LOC100904353</name>
</gene>
<keyword evidence="6" id="KW-0539">Nucleus</keyword>
<reference evidence="10" key="1">
    <citation type="submission" date="2025-08" db="UniProtKB">
        <authorList>
            <consortium name="RefSeq"/>
        </authorList>
    </citation>
    <scope>IDENTIFICATION</scope>
</reference>
<evidence type="ECO:0000256" key="1">
    <source>
        <dbReference type="ARBA" id="ARBA00004123"/>
    </source>
</evidence>
<keyword evidence="4" id="KW-0238">DNA-binding</keyword>
<dbReference type="PANTHER" id="PTHR10812">
    <property type="entry name" value="TRANSCRIPTION FACTOR AP-2"/>
    <property type="match status" value="1"/>
</dbReference>
<evidence type="ECO:0000259" key="8">
    <source>
        <dbReference type="Pfam" id="PF03299"/>
    </source>
</evidence>